<accession>D8SPK7</accession>
<dbReference type="InterPro" id="IPR001480">
    <property type="entry name" value="Bulb-type_lectin_dom"/>
</dbReference>
<evidence type="ECO:0000313" key="2">
    <source>
        <dbReference type="EMBL" id="EFJ13798.1"/>
    </source>
</evidence>
<dbReference type="AlphaFoldDB" id="D8SPK7"/>
<evidence type="ECO:0000259" key="1">
    <source>
        <dbReference type="PROSITE" id="PS50927"/>
    </source>
</evidence>
<organism evidence="3">
    <name type="scientific">Selaginella moellendorffii</name>
    <name type="common">Spikemoss</name>
    <dbReference type="NCBI Taxonomy" id="88036"/>
    <lineage>
        <taxon>Eukaryota</taxon>
        <taxon>Viridiplantae</taxon>
        <taxon>Streptophyta</taxon>
        <taxon>Embryophyta</taxon>
        <taxon>Tracheophyta</taxon>
        <taxon>Lycopodiopsida</taxon>
        <taxon>Selaginellales</taxon>
        <taxon>Selaginellaceae</taxon>
        <taxon>Selaginella</taxon>
    </lineage>
</organism>
<protein>
    <recommendedName>
        <fullName evidence="1">Bulb-type lectin domain-containing protein</fullName>
    </recommendedName>
</protein>
<sequence>MQSDCNLVLYFKNINIWDTKTNGKGIKCFLHLQKDGNLVIYDKYFKLVWSYNLYWKN</sequence>
<dbReference type="SUPFAM" id="SSF51110">
    <property type="entry name" value="alpha-D-mannose-specific plant lectins"/>
    <property type="match status" value="1"/>
</dbReference>
<evidence type="ECO:0000313" key="3">
    <source>
        <dbReference type="Proteomes" id="UP000001514"/>
    </source>
</evidence>
<dbReference type="HOGENOM" id="CLU_164480_2_2_1"/>
<keyword evidence="3" id="KW-1185">Reference proteome</keyword>
<dbReference type="KEGG" id="smo:SELMODRAFT_19275"/>
<dbReference type="Gene3D" id="2.90.10.10">
    <property type="entry name" value="Bulb-type lectin domain"/>
    <property type="match status" value="1"/>
</dbReference>
<proteinExistence type="predicted"/>
<dbReference type="EMBL" id="GL377631">
    <property type="protein sequence ID" value="EFJ13798.1"/>
    <property type="molecule type" value="Genomic_DNA"/>
</dbReference>
<dbReference type="PROSITE" id="PS50927">
    <property type="entry name" value="BULB_LECTIN"/>
    <property type="match status" value="1"/>
</dbReference>
<name>D8SPK7_SELML</name>
<dbReference type="Proteomes" id="UP000001514">
    <property type="component" value="Unassembled WGS sequence"/>
</dbReference>
<dbReference type="Gramene" id="EFJ13798">
    <property type="protein sequence ID" value="EFJ13798"/>
    <property type="gene ID" value="SELMODRAFT_19275"/>
</dbReference>
<reference evidence="2 3" key="1">
    <citation type="journal article" date="2011" name="Science">
        <title>The Selaginella genome identifies genetic changes associated with the evolution of vascular plants.</title>
        <authorList>
            <person name="Banks J.A."/>
            <person name="Nishiyama T."/>
            <person name="Hasebe M."/>
            <person name="Bowman J.L."/>
            <person name="Gribskov M."/>
            <person name="dePamphilis C."/>
            <person name="Albert V.A."/>
            <person name="Aono N."/>
            <person name="Aoyama T."/>
            <person name="Ambrose B.A."/>
            <person name="Ashton N.W."/>
            <person name="Axtell M.J."/>
            <person name="Barker E."/>
            <person name="Barker M.S."/>
            <person name="Bennetzen J.L."/>
            <person name="Bonawitz N.D."/>
            <person name="Chapple C."/>
            <person name="Cheng C."/>
            <person name="Correa L.G."/>
            <person name="Dacre M."/>
            <person name="DeBarry J."/>
            <person name="Dreyer I."/>
            <person name="Elias M."/>
            <person name="Engstrom E.M."/>
            <person name="Estelle M."/>
            <person name="Feng L."/>
            <person name="Finet C."/>
            <person name="Floyd S.K."/>
            <person name="Frommer W.B."/>
            <person name="Fujita T."/>
            <person name="Gramzow L."/>
            <person name="Gutensohn M."/>
            <person name="Harholt J."/>
            <person name="Hattori M."/>
            <person name="Heyl A."/>
            <person name="Hirai T."/>
            <person name="Hiwatashi Y."/>
            <person name="Ishikawa M."/>
            <person name="Iwata M."/>
            <person name="Karol K.G."/>
            <person name="Koehler B."/>
            <person name="Kolukisaoglu U."/>
            <person name="Kubo M."/>
            <person name="Kurata T."/>
            <person name="Lalonde S."/>
            <person name="Li K."/>
            <person name="Li Y."/>
            <person name="Litt A."/>
            <person name="Lyons E."/>
            <person name="Manning G."/>
            <person name="Maruyama T."/>
            <person name="Michael T.P."/>
            <person name="Mikami K."/>
            <person name="Miyazaki S."/>
            <person name="Morinaga S."/>
            <person name="Murata T."/>
            <person name="Mueller-Roeber B."/>
            <person name="Nelson D.R."/>
            <person name="Obara M."/>
            <person name="Oguri Y."/>
            <person name="Olmstead R.G."/>
            <person name="Onodera N."/>
            <person name="Petersen B.L."/>
            <person name="Pils B."/>
            <person name="Prigge M."/>
            <person name="Rensing S.A."/>
            <person name="Riano-Pachon D.M."/>
            <person name="Roberts A.W."/>
            <person name="Sato Y."/>
            <person name="Scheller H.V."/>
            <person name="Schulz B."/>
            <person name="Schulz C."/>
            <person name="Shakirov E.V."/>
            <person name="Shibagaki N."/>
            <person name="Shinohara N."/>
            <person name="Shippen D.E."/>
            <person name="Soerensen I."/>
            <person name="Sotooka R."/>
            <person name="Sugimoto N."/>
            <person name="Sugita M."/>
            <person name="Sumikawa N."/>
            <person name="Tanurdzic M."/>
            <person name="Theissen G."/>
            <person name="Ulvskov P."/>
            <person name="Wakazuki S."/>
            <person name="Weng J.K."/>
            <person name="Willats W.W."/>
            <person name="Wipf D."/>
            <person name="Wolf P.G."/>
            <person name="Yang L."/>
            <person name="Zimmer A.D."/>
            <person name="Zhu Q."/>
            <person name="Mitros T."/>
            <person name="Hellsten U."/>
            <person name="Loque D."/>
            <person name="Otillar R."/>
            <person name="Salamov A."/>
            <person name="Schmutz J."/>
            <person name="Shapiro H."/>
            <person name="Lindquist E."/>
            <person name="Lucas S."/>
            <person name="Rokhsar D."/>
            <person name="Grigoriev I.V."/>
        </authorList>
    </citation>
    <scope>NUCLEOTIDE SEQUENCE [LARGE SCALE GENOMIC DNA]</scope>
</reference>
<feature type="non-terminal residue" evidence="2">
    <location>
        <position position="57"/>
    </location>
</feature>
<gene>
    <name evidence="2" type="ORF">SELMODRAFT_19275</name>
</gene>
<dbReference type="InterPro" id="IPR036426">
    <property type="entry name" value="Bulb-type_lectin_dom_sf"/>
</dbReference>
<feature type="domain" description="Bulb-type lectin" evidence="1">
    <location>
        <begin position="1"/>
        <end position="57"/>
    </location>
</feature>
<dbReference type="InParanoid" id="D8SPK7"/>